<evidence type="ECO:0000313" key="7">
    <source>
        <dbReference type="EMBL" id="KAL1542055.1"/>
    </source>
</evidence>
<feature type="domain" description="Protein kinase" evidence="6">
    <location>
        <begin position="41"/>
        <end position="312"/>
    </location>
</feature>
<accession>A0ABD1GD52</accession>
<keyword evidence="2 7" id="KW-0808">Transferase</keyword>
<dbReference type="AlphaFoldDB" id="A0ABD1GD52"/>
<dbReference type="PANTHER" id="PTHR47983:SF3">
    <property type="entry name" value="OS05G0135800 PROTEIN"/>
    <property type="match status" value="1"/>
</dbReference>
<keyword evidence="4" id="KW-0418">Kinase</keyword>
<dbReference type="EMBL" id="JBEAFC010000009">
    <property type="protein sequence ID" value="KAL1542055.1"/>
    <property type="molecule type" value="Genomic_DNA"/>
</dbReference>
<evidence type="ECO:0000256" key="1">
    <source>
        <dbReference type="ARBA" id="ARBA00022553"/>
    </source>
</evidence>
<evidence type="ECO:0000259" key="6">
    <source>
        <dbReference type="PROSITE" id="PS50011"/>
    </source>
</evidence>
<protein>
    <submittedName>
        <fullName evidence="7">LRR receptor-like serine/threonine-protein kinase fls2</fullName>
        <ecNumber evidence="7">2.7.11.1</ecNumber>
    </submittedName>
</protein>
<organism evidence="7 8">
    <name type="scientific">Salvia divinorum</name>
    <name type="common">Maria pastora</name>
    <name type="synonym">Diviner's sage</name>
    <dbReference type="NCBI Taxonomy" id="28513"/>
    <lineage>
        <taxon>Eukaryota</taxon>
        <taxon>Viridiplantae</taxon>
        <taxon>Streptophyta</taxon>
        <taxon>Embryophyta</taxon>
        <taxon>Tracheophyta</taxon>
        <taxon>Spermatophyta</taxon>
        <taxon>Magnoliopsida</taxon>
        <taxon>eudicotyledons</taxon>
        <taxon>Gunneridae</taxon>
        <taxon>Pentapetalae</taxon>
        <taxon>asterids</taxon>
        <taxon>lamiids</taxon>
        <taxon>Lamiales</taxon>
        <taxon>Lamiaceae</taxon>
        <taxon>Nepetoideae</taxon>
        <taxon>Mentheae</taxon>
        <taxon>Salviinae</taxon>
        <taxon>Salvia</taxon>
        <taxon>Salvia subgen. Calosphace</taxon>
    </lineage>
</organism>
<keyword evidence="3" id="KW-0547">Nucleotide-binding</keyword>
<dbReference type="InterPro" id="IPR001245">
    <property type="entry name" value="Ser-Thr/Tyr_kinase_cat_dom"/>
</dbReference>
<dbReference type="Gene3D" id="1.10.510.10">
    <property type="entry name" value="Transferase(Phosphotransferase) domain 1"/>
    <property type="match status" value="1"/>
</dbReference>
<proteinExistence type="predicted"/>
<dbReference type="PROSITE" id="PS50011">
    <property type="entry name" value="PROTEIN_KINASE_DOM"/>
    <property type="match status" value="1"/>
</dbReference>
<comment type="caution">
    <text evidence="7">The sequence shown here is derived from an EMBL/GenBank/DDBJ whole genome shotgun (WGS) entry which is preliminary data.</text>
</comment>
<name>A0ABD1GD52_SALDI</name>
<sequence length="342" mass="38349">MSEVLAELELALLKSNNYSGIKDVSSISHLAIQLSKLKKETTVDCVIDRGSRGSTVYWSCTLRTGGSVAIKQNKCQVPEQAFLAQVITMSSLDHENVVKLEGYCMTDDMDYYVYEYASRRSLHTILHIKHAYGKDKIISLPWPQRIKIGVEVAKGLCYIHDEKDLIHRNIKSNNVLIFEDGTAKIADLHISNPCSCNFPVPIRGGRPTCELYHPPEFSKDGDSKAGDVYSFGVVLLELLTGKQPIDLTLPEGMNLVSWAKPHLEGSVHTVVGLGEDYPRVAVEKMAKVIGLCLENEPKYRPTMGKVLKHLRKVLDETQNYYQNQTEPKGRTLVRQKQLRGHA</sequence>
<dbReference type="Proteomes" id="UP001567538">
    <property type="component" value="Unassembled WGS sequence"/>
</dbReference>
<dbReference type="EC" id="2.7.11.1" evidence="7"/>
<evidence type="ECO:0000313" key="8">
    <source>
        <dbReference type="Proteomes" id="UP001567538"/>
    </source>
</evidence>
<dbReference type="Gene3D" id="3.30.200.20">
    <property type="entry name" value="Phosphorylase Kinase, domain 1"/>
    <property type="match status" value="1"/>
</dbReference>
<dbReference type="SUPFAM" id="SSF56112">
    <property type="entry name" value="Protein kinase-like (PK-like)"/>
    <property type="match status" value="1"/>
</dbReference>
<dbReference type="GO" id="GO:0004674">
    <property type="term" value="F:protein serine/threonine kinase activity"/>
    <property type="evidence" value="ECO:0007669"/>
    <property type="project" value="UniProtKB-EC"/>
</dbReference>
<evidence type="ECO:0000256" key="3">
    <source>
        <dbReference type="ARBA" id="ARBA00022741"/>
    </source>
</evidence>
<dbReference type="InterPro" id="IPR000719">
    <property type="entry name" value="Prot_kinase_dom"/>
</dbReference>
<gene>
    <name evidence="7" type="primary">FLS2</name>
    <name evidence="7" type="ORF">AAHA92_26195</name>
</gene>
<keyword evidence="8" id="KW-1185">Reference proteome</keyword>
<evidence type="ECO:0000256" key="5">
    <source>
        <dbReference type="ARBA" id="ARBA00022840"/>
    </source>
</evidence>
<evidence type="ECO:0000256" key="4">
    <source>
        <dbReference type="ARBA" id="ARBA00022777"/>
    </source>
</evidence>
<dbReference type="Pfam" id="PF07714">
    <property type="entry name" value="PK_Tyr_Ser-Thr"/>
    <property type="match status" value="1"/>
</dbReference>
<reference evidence="7 8" key="1">
    <citation type="submission" date="2024-06" db="EMBL/GenBank/DDBJ databases">
        <title>A chromosome level genome sequence of Diviner's sage (Salvia divinorum).</title>
        <authorList>
            <person name="Ford S.A."/>
            <person name="Ro D.-K."/>
            <person name="Ness R.W."/>
            <person name="Phillips M.A."/>
        </authorList>
    </citation>
    <scope>NUCLEOTIDE SEQUENCE [LARGE SCALE GENOMIC DNA]</scope>
    <source>
        <strain evidence="7">SAF-2024a</strain>
        <tissue evidence="7">Leaf</tissue>
    </source>
</reference>
<dbReference type="GO" id="GO:0005524">
    <property type="term" value="F:ATP binding"/>
    <property type="evidence" value="ECO:0007669"/>
    <property type="project" value="UniProtKB-KW"/>
</dbReference>
<dbReference type="InterPro" id="IPR052101">
    <property type="entry name" value="Plant_StressResp_Kinase"/>
</dbReference>
<dbReference type="InterPro" id="IPR011009">
    <property type="entry name" value="Kinase-like_dom_sf"/>
</dbReference>
<keyword evidence="1" id="KW-0597">Phosphoprotein</keyword>
<keyword evidence="5" id="KW-0067">ATP-binding</keyword>
<evidence type="ECO:0000256" key="2">
    <source>
        <dbReference type="ARBA" id="ARBA00022679"/>
    </source>
</evidence>
<dbReference type="PANTHER" id="PTHR47983">
    <property type="entry name" value="PTO-INTERACTING PROTEIN 1-LIKE"/>
    <property type="match status" value="1"/>
</dbReference>